<gene>
    <name evidence="1" type="ORF">TorRG33x02_163800</name>
</gene>
<evidence type="ECO:0000313" key="2">
    <source>
        <dbReference type="Proteomes" id="UP000237000"/>
    </source>
</evidence>
<keyword evidence="2" id="KW-1185">Reference proteome</keyword>
<dbReference type="EMBL" id="JXTC01000112">
    <property type="protein sequence ID" value="PON87835.1"/>
    <property type="molecule type" value="Genomic_DNA"/>
</dbReference>
<reference evidence="2" key="1">
    <citation type="submission" date="2016-06" db="EMBL/GenBank/DDBJ databases">
        <title>Parallel loss of symbiosis genes in relatives of nitrogen-fixing non-legume Parasponia.</title>
        <authorList>
            <person name="Van Velzen R."/>
            <person name="Holmer R."/>
            <person name="Bu F."/>
            <person name="Rutten L."/>
            <person name="Van Zeijl A."/>
            <person name="Liu W."/>
            <person name="Santuari L."/>
            <person name="Cao Q."/>
            <person name="Sharma T."/>
            <person name="Shen D."/>
            <person name="Roswanjaya Y."/>
            <person name="Wardhani T."/>
            <person name="Kalhor M.S."/>
            <person name="Jansen J."/>
            <person name="Van den Hoogen J."/>
            <person name="Gungor B."/>
            <person name="Hartog M."/>
            <person name="Hontelez J."/>
            <person name="Verver J."/>
            <person name="Yang W.-C."/>
            <person name="Schijlen E."/>
            <person name="Repin R."/>
            <person name="Schilthuizen M."/>
            <person name="Schranz E."/>
            <person name="Heidstra R."/>
            <person name="Miyata K."/>
            <person name="Fedorova E."/>
            <person name="Kohlen W."/>
            <person name="Bisseling T."/>
            <person name="Smit S."/>
            <person name="Geurts R."/>
        </authorList>
    </citation>
    <scope>NUCLEOTIDE SEQUENCE [LARGE SCALE GENOMIC DNA]</scope>
    <source>
        <strain evidence="2">cv. RG33-2</strain>
    </source>
</reference>
<dbReference type="OrthoDB" id="10395398at2759"/>
<sequence>MPHSKFLFQLQQFDRKTGCIEQAIFQDKFILLLIILVSQARRKHLHQTLCLSRKANSNDKPINLLWKLFMHKMTSFCEESDVQIRHKLLHCPICSPLCPETFKTSHRGKHRLRGLVRRTKAVEE</sequence>
<dbReference type="InParanoid" id="A0A2P5EQS6"/>
<accession>A0A2P5EQS6</accession>
<organism evidence="1 2">
    <name type="scientific">Trema orientale</name>
    <name type="common">Charcoal tree</name>
    <name type="synonym">Celtis orientalis</name>
    <dbReference type="NCBI Taxonomy" id="63057"/>
    <lineage>
        <taxon>Eukaryota</taxon>
        <taxon>Viridiplantae</taxon>
        <taxon>Streptophyta</taxon>
        <taxon>Embryophyta</taxon>
        <taxon>Tracheophyta</taxon>
        <taxon>Spermatophyta</taxon>
        <taxon>Magnoliopsida</taxon>
        <taxon>eudicotyledons</taxon>
        <taxon>Gunneridae</taxon>
        <taxon>Pentapetalae</taxon>
        <taxon>rosids</taxon>
        <taxon>fabids</taxon>
        <taxon>Rosales</taxon>
        <taxon>Cannabaceae</taxon>
        <taxon>Trema</taxon>
    </lineage>
</organism>
<dbReference type="Proteomes" id="UP000237000">
    <property type="component" value="Unassembled WGS sequence"/>
</dbReference>
<comment type="caution">
    <text evidence="1">The sequence shown here is derived from an EMBL/GenBank/DDBJ whole genome shotgun (WGS) entry which is preliminary data.</text>
</comment>
<protein>
    <submittedName>
        <fullName evidence="1">Uncharacterized protein</fullName>
    </submittedName>
</protein>
<name>A0A2P5EQS6_TREOI</name>
<evidence type="ECO:0000313" key="1">
    <source>
        <dbReference type="EMBL" id="PON87835.1"/>
    </source>
</evidence>
<proteinExistence type="predicted"/>
<dbReference type="AlphaFoldDB" id="A0A2P5EQS6"/>